<dbReference type="InterPro" id="IPR009339">
    <property type="entry name" value="DUF998"/>
</dbReference>
<feature type="transmembrane region" description="Helical" evidence="1">
    <location>
        <begin position="192"/>
        <end position="212"/>
    </location>
</feature>
<keyword evidence="3" id="KW-1185">Reference proteome</keyword>
<keyword evidence="1" id="KW-0812">Transmembrane</keyword>
<accession>A0A2T0LM31</accession>
<dbReference type="EMBL" id="PVNH01000012">
    <property type="protein sequence ID" value="PRX44135.1"/>
    <property type="molecule type" value="Genomic_DNA"/>
</dbReference>
<evidence type="ECO:0000256" key="1">
    <source>
        <dbReference type="SAM" id="Phobius"/>
    </source>
</evidence>
<dbReference type="OrthoDB" id="3406108at2"/>
<organism evidence="2 3">
    <name type="scientific">Prauserella shujinwangii</name>
    <dbReference type="NCBI Taxonomy" id="1453103"/>
    <lineage>
        <taxon>Bacteria</taxon>
        <taxon>Bacillati</taxon>
        <taxon>Actinomycetota</taxon>
        <taxon>Actinomycetes</taxon>
        <taxon>Pseudonocardiales</taxon>
        <taxon>Pseudonocardiaceae</taxon>
        <taxon>Prauserella</taxon>
    </lineage>
</organism>
<comment type="caution">
    <text evidence="2">The sequence shown here is derived from an EMBL/GenBank/DDBJ whole genome shotgun (WGS) entry which is preliminary data.</text>
</comment>
<gene>
    <name evidence="2" type="ORF">B0I33_11212</name>
</gene>
<keyword evidence="1" id="KW-0472">Membrane</keyword>
<feature type="transmembrane region" description="Helical" evidence="1">
    <location>
        <begin position="94"/>
        <end position="111"/>
    </location>
</feature>
<sequence>MASVFHRSATLVAVRVVTVTMLGLAAVALLGWLAEFALPTGVSPLRAPLGELTADGRPYREVFRTAEITAAVLFALACPPLLRLAPVHWQARATVGAVFVSAMLLLAHAVFTLDCAPSAGEVCAEPSLAHRVHEVVTVLLHTGYVVATVVLMLWWRHTWRAVAGTVLAVHLLVWPMGGLLEVLGAGELTGAAMRLQLLAVAFLVGAAIAYLLDVGRTEQP</sequence>
<reference evidence="2 3" key="1">
    <citation type="submission" date="2018-03" db="EMBL/GenBank/DDBJ databases">
        <title>Genomic Encyclopedia of Type Strains, Phase III (KMG-III): the genomes of soil and plant-associated and newly described type strains.</title>
        <authorList>
            <person name="Whitman W."/>
        </authorList>
    </citation>
    <scope>NUCLEOTIDE SEQUENCE [LARGE SCALE GENOMIC DNA]</scope>
    <source>
        <strain evidence="2 3">CGMCC 4.7125</strain>
    </source>
</reference>
<name>A0A2T0LM31_9PSEU</name>
<protein>
    <submittedName>
        <fullName evidence="2">Uncharacterized protein DUF998</fullName>
    </submittedName>
</protein>
<feature type="transmembrane region" description="Helical" evidence="1">
    <location>
        <begin position="161"/>
        <end position="180"/>
    </location>
</feature>
<feature type="transmembrane region" description="Helical" evidence="1">
    <location>
        <begin position="62"/>
        <end position="82"/>
    </location>
</feature>
<dbReference type="Pfam" id="PF06197">
    <property type="entry name" value="DUF998"/>
    <property type="match status" value="1"/>
</dbReference>
<feature type="transmembrane region" description="Helical" evidence="1">
    <location>
        <begin position="12"/>
        <end position="34"/>
    </location>
</feature>
<evidence type="ECO:0000313" key="2">
    <source>
        <dbReference type="EMBL" id="PRX44135.1"/>
    </source>
</evidence>
<feature type="transmembrane region" description="Helical" evidence="1">
    <location>
        <begin position="135"/>
        <end position="154"/>
    </location>
</feature>
<dbReference type="AlphaFoldDB" id="A0A2T0LM31"/>
<proteinExistence type="predicted"/>
<dbReference type="Proteomes" id="UP000238362">
    <property type="component" value="Unassembled WGS sequence"/>
</dbReference>
<dbReference type="RefSeq" id="WP_106181467.1">
    <property type="nucleotide sequence ID" value="NZ_PVNH01000012.1"/>
</dbReference>
<keyword evidence="1" id="KW-1133">Transmembrane helix</keyword>
<evidence type="ECO:0000313" key="3">
    <source>
        <dbReference type="Proteomes" id="UP000238362"/>
    </source>
</evidence>